<dbReference type="PANTHER" id="PTHR36348">
    <property type="entry name" value="EXPRESSED PROTEIN"/>
    <property type="match status" value="1"/>
</dbReference>
<dbReference type="Proteomes" id="UP000554482">
    <property type="component" value="Unassembled WGS sequence"/>
</dbReference>
<accession>A0A7J6VL69</accession>
<organism evidence="1 2">
    <name type="scientific">Thalictrum thalictroides</name>
    <name type="common">Rue-anemone</name>
    <name type="synonym">Anemone thalictroides</name>
    <dbReference type="NCBI Taxonomy" id="46969"/>
    <lineage>
        <taxon>Eukaryota</taxon>
        <taxon>Viridiplantae</taxon>
        <taxon>Streptophyta</taxon>
        <taxon>Embryophyta</taxon>
        <taxon>Tracheophyta</taxon>
        <taxon>Spermatophyta</taxon>
        <taxon>Magnoliopsida</taxon>
        <taxon>Ranunculales</taxon>
        <taxon>Ranunculaceae</taxon>
        <taxon>Thalictroideae</taxon>
        <taxon>Thalictrum</taxon>
    </lineage>
</organism>
<name>A0A7J6VL69_THATH</name>
<sequence length="85" mass="9860">MAVLTSLLRCSFSTPQLQSSQFQRWNTWIVGMKIGRAFSLTNTTQFQIRRRTLIYAVSQDAEKSFKKTVEVDKLIDMLRDSNPTE</sequence>
<comment type="caution">
    <text evidence="1">The sequence shown here is derived from an EMBL/GenBank/DDBJ whole genome shotgun (WGS) entry which is preliminary data.</text>
</comment>
<evidence type="ECO:0000313" key="1">
    <source>
        <dbReference type="EMBL" id="KAF5184915.1"/>
    </source>
</evidence>
<proteinExistence type="predicted"/>
<dbReference type="AlphaFoldDB" id="A0A7J6VL69"/>
<gene>
    <name evidence="1" type="ORF">FRX31_025498</name>
</gene>
<dbReference type="EMBL" id="JABWDY010031435">
    <property type="protein sequence ID" value="KAF5184915.1"/>
    <property type="molecule type" value="Genomic_DNA"/>
</dbReference>
<dbReference type="OrthoDB" id="2020333at2759"/>
<evidence type="ECO:0000313" key="2">
    <source>
        <dbReference type="Proteomes" id="UP000554482"/>
    </source>
</evidence>
<reference evidence="1 2" key="1">
    <citation type="submission" date="2020-06" db="EMBL/GenBank/DDBJ databases">
        <title>Transcriptomic and genomic resources for Thalictrum thalictroides and T. hernandezii: Facilitating candidate gene discovery in an emerging model plant lineage.</title>
        <authorList>
            <person name="Arias T."/>
            <person name="Riano-Pachon D.M."/>
            <person name="Di Stilio V.S."/>
        </authorList>
    </citation>
    <scope>NUCLEOTIDE SEQUENCE [LARGE SCALE GENOMIC DNA]</scope>
    <source>
        <strain evidence="2">cv. WT478/WT964</strain>
        <tissue evidence="1">Leaves</tissue>
    </source>
</reference>
<protein>
    <submittedName>
        <fullName evidence="1">Uncharacterized protein</fullName>
    </submittedName>
</protein>
<dbReference type="PANTHER" id="PTHR36348:SF1">
    <property type="entry name" value="EXPRESSED PROTEIN"/>
    <property type="match status" value="1"/>
</dbReference>
<feature type="non-terminal residue" evidence="1">
    <location>
        <position position="1"/>
    </location>
</feature>
<keyword evidence="2" id="KW-1185">Reference proteome</keyword>